<accession>B4D0K9</accession>
<evidence type="ECO:0000313" key="1">
    <source>
        <dbReference type="EMBL" id="EDY19871.1"/>
    </source>
</evidence>
<evidence type="ECO:0000313" key="2">
    <source>
        <dbReference type="Proteomes" id="UP000005824"/>
    </source>
</evidence>
<protein>
    <submittedName>
        <fullName evidence="1">Uncharacterized protein</fullName>
    </submittedName>
</protein>
<comment type="caution">
    <text evidence="1">The sequence shown here is derived from an EMBL/GenBank/DDBJ whole genome shotgun (WGS) entry which is preliminary data.</text>
</comment>
<sequence length="127" mass="14309">MSVAGQRVGQSFLLHNDEGDAVRKRPSLVGAGIVKLQTSTKILRRNGNDPRRRVLGERVKSFSKPTPGMRFRKGICHFREHPLSGHYLTFESIYPSPHTAMVAIASIDERNIEKRVGKYSHGFLAWP</sequence>
<gene>
    <name evidence="1" type="ORF">CfE428DRAFT_2460</name>
</gene>
<dbReference type="EMBL" id="ABVL01000006">
    <property type="protein sequence ID" value="EDY19871.1"/>
    <property type="molecule type" value="Genomic_DNA"/>
</dbReference>
<organism evidence="1 2">
    <name type="scientific">Chthoniobacter flavus Ellin428</name>
    <dbReference type="NCBI Taxonomy" id="497964"/>
    <lineage>
        <taxon>Bacteria</taxon>
        <taxon>Pseudomonadati</taxon>
        <taxon>Verrucomicrobiota</taxon>
        <taxon>Spartobacteria</taxon>
        <taxon>Chthoniobacterales</taxon>
        <taxon>Chthoniobacteraceae</taxon>
        <taxon>Chthoniobacter</taxon>
    </lineage>
</organism>
<dbReference type="Proteomes" id="UP000005824">
    <property type="component" value="Unassembled WGS sequence"/>
</dbReference>
<dbReference type="AlphaFoldDB" id="B4D0K9"/>
<keyword evidence="2" id="KW-1185">Reference proteome</keyword>
<reference evidence="1 2" key="1">
    <citation type="journal article" date="2011" name="J. Bacteriol.">
        <title>Genome sequence of Chthoniobacter flavus Ellin428, an aerobic heterotrophic soil bacterium.</title>
        <authorList>
            <person name="Kant R."/>
            <person name="van Passel M.W."/>
            <person name="Palva A."/>
            <person name="Lucas S."/>
            <person name="Lapidus A."/>
            <person name="Glavina Del Rio T."/>
            <person name="Dalin E."/>
            <person name="Tice H."/>
            <person name="Bruce D."/>
            <person name="Goodwin L."/>
            <person name="Pitluck S."/>
            <person name="Larimer F.W."/>
            <person name="Land M.L."/>
            <person name="Hauser L."/>
            <person name="Sangwan P."/>
            <person name="de Vos W.M."/>
            <person name="Janssen P.H."/>
            <person name="Smidt H."/>
        </authorList>
    </citation>
    <scope>NUCLEOTIDE SEQUENCE [LARGE SCALE GENOMIC DNA]</scope>
    <source>
        <strain evidence="1 2">Ellin428</strain>
    </source>
</reference>
<name>B4D0K9_9BACT</name>
<dbReference type="InParanoid" id="B4D0K9"/>
<proteinExistence type="predicted"/>